<dbReference type="PATRIC" id="fig|679936.5.peg.1683"/>
<comment type="similarity">
    <text evidence="1">Belongs to the asp23 family.</text>
</comment>
<dbReference type="HOGENOM" id="CLU_113198_4_3_9"/>
<evidence type="ECO:0000256" key="1">
    <source>
        <dbReference type="ARBA" id="ARBA00005721"/>
    </source>
</evidence>
<reference evidence="2 3" key="2">
    <citation type="journal article" date="2012" name="Stand. Genomic Sci.">
        <title>Complete genome sequence of the moderately thermophilic mineral-sulfide-oxidizing firmicute Sulfobacillus acidophilus type strain (NAL(T)).</title>
        <authorList>
            <person name="Anderson I."/>
            <person name="Chertkov O."/>
            <person name="Chen A."/>
            <person name="Saunders E."/>
            <person name="Lapidus A."/>
            <person name="Nolan M."/>
            <person name="Lucas S."/>
            <person name="Hammon N."/>
            <person name="Deshpande S."/>
            <person name="Cheng J.F."/>
            <person name="Han C."/>
            <person name="Tapia R."/>
            <person name="Goodwin L.A."/>
            <person name="Pitluck S."/>
            <person name="Liolios K."/>
            <person name="Pagani I."/>
            <person name="Ivanova N."/>
            <person name="Mikhailova N."/>
            <person name="Pati A."/>
            <person name="Palaniappan K."/>
            <person name="Land M."/>
            <person name="Pan C."/>
            <person name="Rohde M."/>
            <person name="Pukall R."/>
            <person name="Goker M."/>
            <person name="Detter J.C."/>
            <person name="Woyke T."/>
            <person name="Bristow J."/>
            <person name="Eisen J.A."/>
            <person name="Markowitz V."/>
            <person name="Hugenholtz P."/>
            <person name="Kyrpides N.C."/>
            <person name="Klenk H.P."/>
            <person name="Mavromatis K."/>
        </authorList>
    </citation>
    <scope>NUCLEOTIDE SEQUENCE [LARGE SCALE GENOMIC DNA]</scope>
    <source>
        <strain evidence="3">ATCC 700253 / DSM 10332 / NAL</strain>
    </source>
</reference>
<dbReference type="EMBL" id="CP003179">
    <property type="protein sequence ID" value="AEW05112.1"/>
    <property type="molecule type" value="Genomic_DNA"/>
</dbReference>
<dbReference type="Proteomes" id="UP000005439">
    <property type="component" value="Chromosome"/>
</dbReference>
<evidence type="ECO:0000313" key="3">
    <source>
        <dbReference type="Proteomes" id="UP000005439"/>
    </source>
</evidence>
<gene>
    <name evidence="2" type="ordered locus">Sulac_1615</name>
</gene>
<dbReference type="Pfam" id="PF03780">
    <property type="entry name" value="Asp23"/>
    <property type="match status" value="1"/>
</dbReference>
<evidence type="ECO:0008006" key="4">
    <source>
        <dbReference type="Google" id="ProtNLM"/>
    </source>
</evidence>
<protein>
    <recommendedName>
        <fullName evidence="4">Asp23/Gls24 family envelope stress response protein</fullName>
    </recommendedName>
</protein>
<name>G8TYE8_SULAD</name>
<evidence type="ECO:0000313" key="2">
    <source>
        <dbReference type="EMBL" id="AEW05112.1"/>
    </source>
</evidence>
<proteinExistence type="inferred from homology"/>
<dbReference type="AlphaFoldDB" id="G8TYE8"/>
<organism evidence="2 3">
    <name type="scientific">Sulfobacillus acidophilus (strain ATCC 700253 / DSM 10332 / NAL)</name>
    <dbReference type="NCBI Taxonomy" id="679936"/>
    <lineage>
        <taxon>Bacteria</taxon>
        <taxon>Bacillati</taxon>
        <taxon>Bacillota</taxon>
        <taxon>Clostridia</taxon>
        <taxon>Eubacteriales</taxon>
        <taxon>Clostridiales Family XVII. Incertae Sedis</taxon>
        <taxon>Sulfobacillus</taxon>
    </lineage>
</organism>
<dbReference type="InterPro" id="IPR005531">
    <property type="entry name" value="Asp23"/>
</dbReference>
<dbReference type="PANTHER" id="PTHR34297">
    <property type="entry name" value="HYPOTHETICAL CYTOSOLIC PROTEIN-RELATED"/>
    <property type="match status" value="1"/>
</dbReference>
<dbReference type="KEGG" id="sap:Sulac_1615"/>
<reference evidence="3" key="1">
    <citation type="submission" date="2011-12" db="EMBL/GenBank/DDBJ databases">
        <title>The complete genome of chromosome of Sulfobacillus acidophilus DSM 10332.</title>
        <authorList>
            <person name="Lucas S."/>
            <person name="Han J."/>
            <person name="Lapidus A."/>
            <person name="Bruce D."/>
            <person name="Goodwin L."/>
            <person name="Pitluck S."/>
            <person name="Peters L."/>
            <person name="Kyrpides N."/>
            <person name="Mavromatis K."/>
            <person name="Ivanova N."/>
            <person name="Mikhailova N."/>
            <person name="Chertkov O."/>
            <person name="Saunders E."/>
            <person name="Detter J.C."/>
            <person name="Tapia R."/>
            <person name="Han C."/>
            <person name="Land M."/>
            <person name="Hauser L."/>
            <person name="Markowitz V."/>
            <person name="Cheng J.-F."/>
            <person name="Hugenholtz P."/>
            <person name="Woyke T."/>
            <person name="Wu D."/>
            <person name="Pukall R."/>
            <person name="Gehrich-Schroeter G."/>
            <person name="Schneider S."/>
            <person name="Klenk H.-P."/>
            <person name="Eisen J.A."/>
        </authorList>
    </citation>
    <scope>NUCLEOTIDE SEQUENCE [LARGE SCALE GENOMIC DNA]</scope>
    <source>
        <strain evidence="3">ATCC 700253 / DSM 10332 / NAL</strain>
    </source>
</reference>
<keyword evidence="3" id="KW-1185">Reference proteome</keyword>
<dbReference type="STRING" id="679936.Sulac_1615"/>
<accession>G8TYE8</accession>
<sequence>METETPSVLPVIHLANDVIAGIAALAALEVPGVAALGSRLVEGLGEWLGQASDHRGVRVEVNQRRVSLALNLVVQYGTRIPDVAAKVQERVKSQVEYMTGLVVVQVDIHIQGVAVASLGDTAGKSGEPAR</sequence>
<dbReference type="PANTHER" id="PTHR34297:SF2">
    <property type="entry name" value="ASP23_GLS24 FAMILY ENVELOPE STRESS RESPONSE PROTEIN"/>
    <property type="match status" value="1"/>
</dbReference>